<evidence type="ECO:0000313" key="2">
    <source>
        <dbReference type="Proteomes" id="UP001524383"/>
    </source>
</evidence>
<evidence type="ECO:0008006" key="3">
    <source>
        <dbReference type="Google" id="ProtNLM"/>
    </source>
</evidence>
<organism evidence="1 2">
    <name type="scientific">Methanocalculus taiwanensis</name>
    <dbReference type="NCBI Taxonomy" id="106207"/>
    <lineage>
        <taxon>Archaea</taxon>
        <taxon>Methanobacteriati</taxon>
        <taxon>Methanobacteriota</taxon>
        <taxon>Stenosarchaea group</taxon>
        <taxon>Methanomicrobia</taxon>
        <taxon>Methanomicrobiales</taxon>
        <taxon>Methanocalculaceae</taxon>
        <taxon>Methanocalculus</taxon>
    </lineage>
</organism>
<dbReference type="AlphaFoldDB" id="A0ABD4TKW6"/>
<protein>
    <recommendedName>
        <fullName evidence="3">ATP-binding protein</fullName>
    </recommendedName>
</protein>
<name>A0ABD4TKW6_9EURY</name>
<dbReference type="RefSeq" id="WP_255331893.1">
    <property type="nucleotide sequence ID" value="NZ_VOTZ01000004.1"/>
</dbReference>
<reference evidence="1 2" key="1">
    <citation type="submission" date="2019-08" db="EMBL/GenBank/DDBJ databases">
        <authorList>
            <person name="Chen S.-C."/>
            <person name="Lai M.-C."/>
            <person name="You Y.-T."/>
        </authorList>
    </citation>
    <scope>NUCLEOTIDE SEQUENCE [LARGE SCALE GENOMIC DNA]</scope>
    <source>
        <strain evidence="1 2">P2F9704a</strain>
    </source>
</reference>
<proteinExistence type="predicted"/>
<accession>A0ABD4TKW6</accession>
<dbReference type="Proteomes" id="UP001524383">
    <property type="component" value="Unassembled WGS sequence"/>
</dbReference>
<sequence>MTGDPADSSEVITPASCTVFQKEFAEIQGVIDAYRSHKRENVAIIGLPYSGKSTLISAVHETYKDDTYLVEYESQITNKRNLLDYRSKKPIFLMDGCQYLFSRHIGGFSVLDDFLDEVAISNSLFITTWNLYAWNYLRRVREVERIFPKMIFIHPLSDTEMRECILKDYTDAELQFIGGVEVELPSFVRTERHPVHLPFKEEPLMVPFPRFNVDSLAFRKRNAEETLSDEEVVFKKITKMAEGNPGIGKAIWKRSFDYPTVNLKDYQPVRVNDPLIRKDAFILGVIAMSGITSKEYLEEVAALEYDINPILYRLLTLGIISEKNGGYQICPEAILGVHDLLRSLRIIWE</sequence>
<gene>
    <name evidence="1" type="ORF">FTO68_03015</name>
</gene>
<dbReference type="SUPFAM" id="SSF52540">
    <property type="entry name" value="P-loop containing nucleoside triphosphate hydrolases"/>
    <property type="match status" value="1"/>
</dbReference>
<dbReference type="InterPro" id="IPR027417">
    <property type="entry name" value="P-loop_NTPase"/>
</dbReference>
<keyword evidence="2" id="KW-1185">Reference proteome</keyword>
<evidence type="ECO:0000313" key="1">
    <source>
        <dbReference type="EMBL" id="MCQ1537960.1"/>
    </source>
</evidence>
<dbReference type="EMBL" id="VOTZ01000004">
    <property type="protein sequence ID" value="MCQ1537960.1"/>
    <property type="molecule type" value="Genomic_DNA"/>
</dbReference>
<comment type="caution">
    <text evidence="1">The sequence shown here is derived from an EMBL/GenBank/DDBJ whole genome shotgun (WGS) entry which is preliminary data.</text>
</comment>